<gene>
    <name evidence="3" type="ORF">BRADI_3g11203v3</name>
</gene>
<dbReference type="InParanoid" id="A0A0Q3J8Q3"/>
<dbReference type="EMBL" id="CM000882">
    <property type="protein sequence ID" value="PNT66416.1"/>
    <property type="molecule type" value="Genomic_DNA"/>
</dbReference>
<sequence>MAGPAAHLTHLRAPRLRPNSDRRHRASSSVMFHLTQTSRKVNLRYHIQRLTDVLCSSIGIFLIFAYACSQEYIYAILYFLFPPSWTTSLSSSSSSEMSESSSSSSRPAKLCFVRFVVSAPSPGGVVFVDCAAAARRRRGPALLSLAELH</sequence>
<dbReference type="Gramene" id="PNT66416">
    <property type="protein sequence ID" value="PNT66416"/>
    <property type="gene ID" value="BRADI_3g11203v3"/>
</dbReference>
<keyword evidence="5" id="KW-1185">Reference proteome</keyword>
<organism evidence="3">
    <name type="scientific">Brachypodium distachyon</name>
    <name type="common">Purple false brome</name>
    <name type="synonym">Trachynia distachya</name>
    <dbReference type="NCBI Taxonomy" id="15368"/>
    <lineage>
        <taxon>Eukaryota</taxon>
        <taxon>Viridiplantae</taxon>
        <taxon>Streptophyta</taxon>
        <taxon>Embryophyta</taxon>
        <taxon>Tracheophyta</taxon>
        <taxon>Spermatophyta</taxon>
        <taxon>Magnoliopsida</taxon>
        <taxon>Liliopsida</taxon>
        <taxon>Poales</taxon>
        <taxon>Poaceae</taxon>
        <taxon>BOP clade</taxon>
        <taxon>Pooideae</taxon>
        <taxon>Stipodae</taxon>
        <taxon>Brachypodieae</taxon>
        <taxon>Brachypodium</taxon>
    </lineage>
</organism>
<reference evidence="4" key="3">
    <citation type="submission" date="2018-08" db="UniProtKB">
        <authorList>
            <consortium name="EnsemblPlants"/>
        </authorList>
    </citation>
    <scope>IDENTIFICATION</scope>
    <source>
        <strain evidence="4">cv. Bd21</strain>
    </source>
</reference>
<keyword evidence="2" id="KW-0812">Transmembrane</keyword>
<reference evidence="3" key="2">
    <citation type="submission" date="2017-06" db="EMBL/GenBank/DDBJ databases">
        <title>WGS assembly of Brachypodium distachyon.</title>
        <authorList>
            <consortium name="The International Brachypodium Initiative"/>
            <person name="Lucas S."/>
            <person name="Harmon-Smith M."/>
            <person name="Lail K."/>
            <person name="Tice H."/>
            <person name="Grimwood J."/>
            <person name="Bruce D."/>
            <person name="Barry K."/>
            <person name="Shu S."/>
            <person name="Lindquist E."/>
            <person name="Wang M."/>
            <person name="Pitluck S."/>
            <person name="Vogel J.P."/>
            <person name="Garvin D.F."/>
            <person name="Mockler T.C."/>
            <person name="Schmutz J."/>
            <person name="Rokhsar D."/>
            <person name="Bevan M.W."/>
        </authorList>
    </citation>
    <scope>NUCLEOTIDE SEQUENCE</scope>
    <source>
        <strain evidence="3">Bd21</strain>
    </source>
</reference>
<evidence type="ECO:0000313" key="3">
    <source>
        <dbReference type="EMBL" id="KQJ94560.1"/>
    </source>
</evidence>
<evidence type="ECO:0000256" key="1">
    <source>
        <dbReference type="SAM" id="MobiDB-lite"/>
    </source>
</evidence>
<protein>
    <submittedName>
        <fullName evidence="3 4">Uncharacterized protein</fullName>
    </submittedName>
</protein>
<dbReference type="Gramene" id="KQJ94560">
    <property type="protein sequence ID" value="KQJ94560"/>
    <property type="gene ID" value="BRADI_3g11203v3"/>
</dbReference>
<name>A0A0Q3J8Q3_BRADI</name>
<feature type="region of interest" description="Disordered" evidence="1">
    <location>
        <begin position="1"/>
        <end position="26"/>
    </location>
</feature>
<dbReference type="EnsemblPlants" id="PNT66415">
    <property type="protein sequence ID" value="PNT66415"/>
    <property type="gene ID" value="BRADI_3g11203v3"/>
</dbReference>
<reference evidence="3 4" key="1">
    <citation type="journal article" date="2010" name="Nature">
        <title>Genome sequencing and analysis of the model grass Brachypodium distachyon.</title>
        <authorList>
            <consortium name="International Brachypodium Initiative"/>
        </authorList>
    </citation>
    <scope>NUCLEOTIDE SEQUENCE [LARGE SCALE GENOMIC DNA]</scope>
    <source>
        <strain evidence="3 4">Bd21</strain>
    </source>
</reference>
<keyword evidence="2" id="KW-0472">Membrane</keyword>
<dbReference type="EMBL" id="CM000882">
    <property type="protein sequence ID" value="PNT66415.1"/>
    <property type="molecule type" value="Genomic_DNA"/>
</dbReference>
<dbReference type="EMBL" id="CM000882">
    <property type="protein sequence ID" value="KQJ94560.1"/>
    <property type="molecule type" value="Genomic_DNA"/>
</dbReference>
<evidence type="ECO:0000313" key="5">
    <source>
        <dbReference type="Proteomes" id="UP000008810"/>
    </source>
</evidence>
<keyword evidence="2" id="KW-1133">Transmembrane helix</keyword>
<feature type="transmembrane region" description="Helical" evidence="2">
    <location>
        <begin position="53"/>
        <end position="81"/>
    </location>
</feature>
<dbReference type="EnsemblPlants" id="PNT66416">
    <property type="protein sequence ID" value="PNT66416"/>
    <property type="gene ID" value="BRADI_3g11203v3"/>
</dbReference>
<proteinExistence type="predicted"/>
<dbReference type="AlphaFoldDB" id="A0A0Q3J8Q3"/>
<accession>A0A0Q3J8Q3</accession>
<evidence type="ECO:0000313" key="4">
    <source>
        <dbReference type="EnsemblPlants" id="KQJ94560"/>
    </source>
</evidence>
<evidence type="ECO:0000256" key="2">
    <source>
        <dbReference type="SAM" id="Phobius"/>
    </source>
</evidence>
<dbReference type="Proteomes" id="UP000008810">
    <property type="component" value="Chromosome 3"/>
</dbReference>
<dbReference type="Gramene" id="PNT66415">
    <property type="protein sequence ID" value="PNT66415"/>
    <property type="gene ID" value="BRADI_3g11203v3"/>
</dbReference>
<dbReference type="EnsemblPlants" id="KQJ94560">
    <property type="protein sequence ID" value="KQJ94560"/>
    <property type="gene ID" value="BRADI_3g11203v3"/>
</dbReference>